<evidence type="ECO:0000313" key="2">
    <source>
        <dbReference type="Proteomes" id="UP001221217"/>
    </source>
</evidence>
<reference evidence="1 2" key="1">
    <citation type="submission" date="2022-12" db="EMBL/GenBank/DDBJ databases">
        <title>Metagenome assembled genome from gulf of manar.</title>
        <authorList>
            <person name="Kohli P."/>
            <person name="Pk S."/>
            <person name="Venkata Ramana C."/>
            <person name="Sasikala C."/>
        </authorList>
    </citation>
    <scope>NUCLEOTIDE SEQUENCE [LARGE SCALE GENOMIC DNA]</scope>
    <source>
        <strain evidence="1">JB008</strain>
    </source>
</reference>
<accession>A0AAJ1MKP2</accession>
<dbReference type="EMBL" id="JAQQAL010000022">
    <property type="protein sequence ID" value="MDC7226996.1"/>
    <property type="molecule type" value="Genomic_DNA"/>
</dbReference>
<sequence>MRISEFLKLNRSQYELDFIDIDIDSDIPHYLGLCEYAWAIDANRTLESFFALLLSYLKYDKIEDARHVFMHLIEPNETHLGLSKGKPRGRGVGPKDTEKIFENLLKSKALNTGVVEDLEDFRIFVEGVGRDKISDLTTNIIKKHLIEYTINQCRLWNIPLQDGIPSGFFWERTSKSWVNEFTTFPLINREKILLIPKRIVSYSMEYTPQKYMQHFVLNYLQEEHLRMNSSLVQVKRNKKGKIIRKYVTKKSIADILVDKSKDFLADFTSKHPEIFESFKLKTKSKIRKLENNEINSEVLPQIIDFLIKSLDELNPGNDDATKYHRLTVGILELLFYPNITSPNIEAEIHDGRKRIDITFDNSAETGFFWRLWNNNNIPAPFIIVECKNYNRDIKNPELDQIGGRFSPNRGQFGIILCRKIDKIDKFLKRCSDTYKDNRGLIIPLVDDDLIDMLMNFEEKGIEYSENILQERFRKIALN</sequence>
<organism evidence="1 2">
    <name type="scientific">Candidatus Thalassospirochaeta sargassi</name>
    <dbReference type="NCBI Taxonomy" id="3119039"/>
    <lineage>
        <taxon>Bacteria</taxon>
        <taxon>Pseudomonadati</taxon>
        <taxon>Spirochaetota</taxon>
        <taxon>Spirochaetia</taxon>
        <taxon>Spirochaetales</taxon>
        <taxon>Spirochaetaceae</taxon>
        <taxon>Candidatus Thalassospirochaeta</taxon>
    </lineage>
</organism>
<protein>
    <submittedName>
        <fullName evidence="1">Uncharacterized protein</fullName>
    </submittedName>
</protein>
<dbReference type="AlphaFoldDB" id="A0AAJ1MKP2"/>
<comment type="caution">
    <text evidence="1">The sequence shown here is derived from an EMBL/GenBank/DDBJ whole genome shotgun (WGS) entry which is preliminary data.</text>
</comment>
<gene>
    <name evidence="1" type="ORF">PQJ61_09555</name>
</gene>
<dbReference type="Proteomes" id="UP001221217">
    <property type="component" value="Unassembled WGS sequence"/>
</dbReference>
<proteinExistence type="predicted"/>
<evidence type="ECO:0000313" key="1">
    <source>
        <dbReference type="EMBL" id="MDC7226996.1"/>
    </source>
</evidence>
<name>A0AAJ1MKP2_9SPIO</name>